<dbReference type="GO" id="GO:0042744">
    <property type="term" value="P:hydrogen peroxide catabolic process"/>
    <property type="evidence" value="ECO:0007669"/>
    <property type="project" value="TreeGrafter"/>
</dbReference>
<dbReference type="PANTHER" id="PTHR10681:SF163">
    <property type="entry name" value="AT16346P-RELATED"/>
    <property type="match status" value="1"/>
</dbReference>
<evidence type="ECO:0000256" key="6">
    <source>
        <dbReference type="ARBA" id="ARBA00049091"/>
    </source>
</evidence>
<dbReference type="EC" id="1.11.1.24" evidence="2"/>
<dbReference type="InterPro" id="IPR050217">
    <property type="entry name" value="Peroxiredoxin"/>
</dbReference>
<keyword evidence="5" id="KW-0676">Redox-active center</keyword>
<dbReference type="EMBL" id="KQ770827">
    <property type="protein sequence ID" value="OAD52592.1"/>
    <property type="molecule type" value="Genomic_DNA"/>
</dbReference>
<reference evidence="8 9" key="1">
    <citation type="submission" date="2015-07" db="EMBL/GenBank/DDBJ databases">
        <title>The genome of Eufriesea mexicana.</title>
        <authorList>
            <person name="Pan H."/>
            <person name="Kapheim K."/>
        </authorList>
    </citation>
    <scope>NUCLEOTIDE SEQUENCE [LARGE SCALE GENOMIC DNA]</scope>
    <source>
        <strain evidence="8">0111107269</strain>
        <tissue evidence="8">Whole body</tissue>
    </source>
</reference>
<protein>
    <recommendedName>
        <fullName evidence="2">thioredoxin-dependent peroxiredoxin</fullName>
        <ecNumber evidence="2">1.11.1.24</ecNumber>
    </recommendedName>
</protein>
<sequence length="221" mass="25105">MAIFDPFYKDKLELGDVCCEEQPQRPREPKVHAVPALLTPAPDWSGVAVVDSKIHNISLKDYKGKYLILFFYPYDFTFICPTEMIQFNDRIEEFHKLGCKIVAISTDSQFSHLAWVITPRKQGGLGNMDIAILSDKNHKISKMYGVLDEEEGISLKALFIIDENQLIRHITIHEICSSRSVDETLRILEACKFVDKYGNTCPAGPRESLSSVNNEADFFKA</sequence>
<dbReference type="InterPro" id="IPR000866">
    <property type="entry name" value="AhpC/TSA"/>
</dbReference>
<keyword evidence="3" id="KW-0560">Oxidoreductase</keyword>
<comment type="similarity">
    <text evidence="1">Belongs to the peroxiredoxin family. AhpC/Prx1 subfamily.</text>
</comment>
<dbReference type="CDD" id="cd03015">
    <property type="entry name" value="PRX_Typ2cys"/>
    <property type="match status" value="1"/>
</dbReference>
<dbReference type="GO" id="GO:0005829">
    <property type="term" value="C:cytosol"/>
    <property type="evidence" value="ECO:0007669"/>
    <property type="project" value="TreeGrafter"/>
</dbReference>
<evidence type="ECO:0000256" key="5">
    <source>
        <dbReference type="ARBA" id="ARBA00023284"/>
    </source>
</evidence>
<dbReference type="Proteomes" id="UP000250275">
    <property type="component" value="Unassembled WGS sequence"/>
</dbReference>
<evidence type="ECO:0000256" key="4">
    <source>
        <dbReference type="ARBA" id="ARBA00023157"/>
    </source>
</evidence>
<evidence type="ECO:0000256" key="1">
    <source>
        <dbReference type="ARBA" id="ARBA00009796"/>
    </source>
</evidence>
<dbReference type="PANTHER" id="PTHR10681">
    <property type="entry name" value="THIOREDOXIN PEROXIDASE"/>
    <property type="match status" value="1"/>
</dbReference>
<gene>
    <name evidence="8" type="ORF">WN48_00752</name>
</gene>
<feature type="domain" description="Thioredoxin" evidence="7">
    <location>
        <begin position="35"/>
        <end position="193"/>
    </location>
</feature>
<dbReference type="Pfam" id="PF00578">
    <property type="entry name" value="AhpC-TSA"/>
    <property type="match status" value="1"/>
</dbReference>
<evidence type="ECO:0000259" key="7">
    <source>
        <dbReference type="PROSITE" id="PS51352"/>
    </source>
</evidence>
<keyword evidence="9" id="KW-1185">Reference proteome</keyword>
<evidence type="ECO:0000256" key="3">
    <source>
        <dbReference type="ARBA" id="ARBA00023002"/>
    </source>
</evidence>
<evidence type="ECO:0000313" key="9">
    <source>
        <dbReference type="Proteomes" id="UP000250275"/>
    </source>
</evidence>
<dbReference type="GO" id="GO:0019430">
    <property type="term" value="P:removal of superoxide radicals"/>
    <property type="evidence" value="ECO:0007669"/>
    <property type="project" value="TreeGrafter"/>
</dbReference>
<dbReference type="GO" id="GO:0045454">
    <property type="term" value="P:cell redox homeostasis"/>
    <property type="evidence" value="ECO:0007669"/>
    <property type="project" value="TreeGrafter"/>
</dbReference>
<dbReference type="AlphaFoldDB" id="A0A310SGP6"/>
<accession>A0A310SGP6</accession>
<dbReference type="PROSITE" id="PS51352">
    <property type="entry name" value="THIOREDOXIN_2"/>
    <property type="match status" value="1"/>
</dbReference>
<evidence type="ECO:0000256" key="2">
    <source>
        <dbReference type="ARBA" id="ARBA00013017"/>
    </source>
</evidence>
<dbReference type="Gene3D" id="3.40.30.10">
    <property type="entry name" value="Glutaredoxin"/>
    <property type="match status" value="1"/>
</dbReference>
<dbReference type="OrthoDB" id="185659at2759"/>
<dbReference type="SUPFAM" id="SSF52833">
    <property type="entry name" value="Thioredoxin-like"/>
    <property type="match status" value="1"/>
</dbReference>
<keyword evidence="4" id="KW-1015">Disulfide bond</keyword>
<proteinExistence type="inferred from homology"/>
<name>A0A310SGP6_9HYME</name>
<comment type="catalytic activity">
    <reaction evidence="6">
        <text>a hydroperoxide + [thioredoxin]-dithiol = an alcohol + [thioredoxin]-disulfide + H2O</text>
        <dbReference type="Rhea" id="RHEA:62620"/>
        <dbReference type="Rhea" id="RHEA-COMP:10698"/>
        <dbReference type="Rhea" id="RHEA-COMP:10700"/>
        <dbReference type="ChEBI" id="CHEBI:15377"/>
        <dbReference type="ChEBI" id="CHEBI:29950"/>
        <dbReference type="ChEBI" id="CHEBI:30879"/>
        <dbReference type="ChEBI" id="CHEBI:35924"/>
        <dbReference type="ChEBI" id="CHEBI:50058"/>
        <dbReference type="EC" id="1.11.1.24"/>
    </reaction>
</comment>
<dbReference type="GO" id="GO:0008379">
    <property type="term" value="F:thioredoxin peroxidase activity"/>
    <property type="evidence" value="ECO:0007669"/>
    <property type="project" value="TreeGrafter"/>
</dbReference>
<organism evidence="8 9">
    <name type="scientific">Eufriesea mexicana</name>
    <dbReference type="NCBI Taxonomy" id="516756"/>
    <lineage>
        <taxon>Eukaryota</taxon>
        <taxon>Metazoa</taxon>
        <taxon>Ecdysozoa</taxon>
        <taxon>Arthropoda</taxon>
        <taxon>Hexapoda</taxon>
        <taxon>Insecta</taxon>
        <taxon>Pterygota</taxon>
        <taxon>Neoptera</taxon>
        <taxon>Endopterygota</taxon>
        <taxon>Hymenoptera</taxon>
        <taxon>Apocrita</taxon>
        <taxon>Aculeata</taxon>
        <taxon>Apoidea</taxon>
        <taxon>Anthophila</taxon>
        <taxon>Apidae</taxon>
        <taxon>Eufriesea</taxon>
    </lineage>
</organism>
<dbReference type="InterPro" id="IPR036249">
    <property type="entry name" value="Thioredoxin-like_sf"/>
</dbReference>
<dbReference type="InterPro" id="IPR013766">
    <property type="entry name" value="Thioredoxin_domain"/>
</dbReference>
<evidence type="ECO:0000313" key="8">
    <source>
        <dbReference type="EMBL" id="OAD52592.1"/>
    </source>
</evidence>